<evidence type="ECO:0000259" key="2">
    <source>
        <dbReference type="Pfam" id="PF00172"/>
    </source>
</evidence>
<feature type="domain" description="Zn(2)-C6 fungal-type" evidence="2">
    <location>
        <begin position="10"/>
        <end position="40"/>
    </location>
</feature>
<dbReference type="EMBL" id="CP090168">
    <property type="protein sequence ID" value="UJO19236.1"/>
    <property type="molecule type" value="Genomic_DNA"/>
</dbReference>
<dbReference type="AlphaFoldDB" id="A0A9Q8PB54"/>
<dbReference type="GO" id="GO:0000981">
    <property type="term" value="F:DNA-binding transcription factor activity, RNA polymerase II-specific"/>
    <property type="evidence" value="ECO:0007669"/>
    <property type="project" value="InterPro"/>
</dbReference>
<accession>A0A9Q8PB54</accession>
<gene>
    <name evidence="3" type="ORF">CLAFUR5_07432</name>
</gene>
<evidence type="ECO:0000313" key="4">
    <source>
        <dbReference type="Proteomes" id="UP000756132"/>
    </source>
</evidence>
<dbReference type="KEGG" id="ffu:CLAFUR5_07432"/>
<dbReference type="RefSeq" id="XP_047763602.1">
    <property type="nucleotide sequence ID" value="XM_047906580.1"/>
</dbReference>
<keyword evidence="1" id="KW-0539">Nucleus</keyword>
<name>A0A9Q8PB54_PASFU</name>
<proteinExistence type="predicted"/>
<keyword evidence="4" id="KW-1185">Reference proteome</keyword>
<organism evidence="3 4">
    <name type="scientific">Passalora fulva</name>
    <name type="common">Tomato leaf mold</name>
    <name type="synonym">Cladosporium fulvum</name>
    <dbReference type="NCBI Taxonomy" id="5499"/>
    <lineage>
        <taxon>Eukaryota</taxon>
        <taxon>Fungi</taxon>
        <taxon>Dikarya</taxon>
        <taxon>Ascomycota</taxon>
        <taxon>Pezizomycotina</taxon>
        <taxon>Dothideomycetes</taxon>
        <taxon>Dothideomycetidae</taxon>
        <taxon>Mycosphaerellales</taxon>
        <taxon>Mycosphaerellaceae</taxon>
        <taxon>Fulvia</taxon>
    </lineage>
</organism>
<dbReference type="InterPro" id="IPR036864">
    <property type="entry name" value="Zn2-C6_fun-type_DNA-bd_sf"/>
</dbReference>
<sequence>MLRKAEGVMHCTQKKRFCDGMRPCTACTTKGTLCEYGNSKAAKRGALSGPQDHAASLRRPRSTSFLLQDDDEKIFCRFDFPRPVQDKSSQHIHDGAAVPADEWHYCTGQSGDLTWPTIFDPTLMITLGYIRCQPTRATGP</sequence>
<dbReference type="Pfam" id="PF00172">
    <property type="entry name" value="Zn_clus"/>
    <property type="match status" value="1"/>
</dbReference>
<dbReference type="Proteomes" id="UP000756132">
    <property type="component" value="Chromosome 6"/>
</dbReference>
<dbReference type="Gene3D" id="4.10.240.10">
    <property type="entry name" value="Zn(2)-C6 fungal-type DNA-binding domain"/>
    <property type="match status" value="1"/>
</dbReference>
<evidence type="ECO:0000256" key="1">
    <source>
        <dbReference type="ARBA" id="ARBA00023242"/>
    </source>
</evidence>
<protein>
    <recommendedName>
        <fullName evidence="2">Zn(2)-C6 fungal-type domain-containing protein</fullName>
    </recommendedName>
</protein>
<evidence type="ECO:0000313" key="3">
    <source>
        <dbReference type="EMBL" id="UJO19236.1"/>
    </source>
</evidence>
<dbReference type="SUPFAM" id="SSF57701">
    <property type="entry name" value="Zn2/Cys6 DNA-binding domain"/>
    <property type="match status" value="1"/>
</dbReference>
<dbReference type="GeneID" id="71987310"/>
<dbReference type="GO" id="GO:0008270">
    <property type="term" value="F:zinc ion binding"/>
    <property type="evidence" value="ECO:0007669"/>
    <property type="project" value="InterPro"/>
</dbReference>
<dbReference type="InterPro" id="IPR001138">
    <property type="entry name" value="Zn2Cys6_DnaBD"/>
</dbReference>
<reference evidence="3" key="2">
    <citation type="journal article" date="2022" name="Microb. Genom.">
        <title>A chromosome-scale genome assembly of the tomato pathogen Cladosporium fulvum reveals a compartmentalized genome architecture and the presence of a dispensable chromosome.</title>
        <authorList>
            <person name="Zaccaron A.Z."/>
            <person name="Chen L.H."/>
            <person name="Samaras A."/>
            <person name="Stergiopoulos I."/>
        </authorList>
    </citation>
    <scope>NUCLEOTIDE SEQUENCE</scope>
    <source>
        <strain evidence="3">Race5_Kim</strain>
    </source>
</reference>
<reference evidence="3" key="1">
    <citation type="submission" date="2021-12" db="EMBL/GenBank/DDBJ databases">
        <authorList>
            <person name="Zaccaron A."/>
            <person name="Stergiopoulos I."/>
        </authorList>
    </citation>
    <scope>NUCLEOTIDE SEQUENCE</scope>
    <source>
        <strain evidence="3">Race5_Kim</strain>
    </source>
</reference>